<dbReference type="Proteomes" id="UP000606974">
    <property type="component" value="Unassembled WGS sequence"/>
</dbReference>
<dbReference type="EMBL" id="JAACFV010000010">
    <property type="protein sequence ID" value="KAF7512708.1"/>
    <property type="molecule type" value="Genomic_DNA"/>
</dbReference>
<dbReference type="AlphaFoldDB" id="A0A8H7AP55"/>
<gene>
    <name evidence="1" type="ORF">GJ744_000275</name>
</gene>
<keyword evidence="2" id="KW-1185">Reference proteome</keyword>
<sequence length="136" mass="15876">MEEQLEQITQLISQILTLTSCNNFLLHLPFTGFELKEFLCSCFHQRFVDSIKTRGYHEDAVYIEPRRRGRMFICFSLTGLSDNQLSKLRDGDFFHPVSVTDRNSLRQPKPLCYSLAPKCCWNSPVHTLKAISWNIF</sequence>
<comment type="caution">
    <text evidence="1">The sequence shown here is derived from an EMBL/GenBank/DDBJ whole genome shotgun (WGS) entry which is preliminary data.</text>
</comment>
<organism evidence="1 2">
    <name type="scientific">Endocarpon pusillum</name>
    <dbReference type="NCBI Taxonomy" id="364733"/>
    <lineage>
        <taxon>Eukaryota</taxon>
        <taxon>Fungi</taxon>
        <taxon>Dikarya</taxon>
        <taxon>Ascomycota</taxon>
        <taxon>Pezizomycotina</taxon>
        <taxon>Eurotiomycetes</taxon>
        <taxon>Chaetothyriomycetidae</taxon>
        <taxon>Verrucariales</taxon>
        <taxon>Verrucariaceae</taxon>
        <taxon>Endocarpon</taxon>
    </lineage>
</organism>
<evidence type="ECO:0000313" key="2">
    <source>
        <dbReference type="Proteomes" id="UP000606974"/>
    </source>
</evidence>
<reference evidence="1" key="1">
    <citation type="submission" date="2020-02" db="EMBL/GenBank/DDBJ databases">
        <authorList>
            <person name="Palmer J.M."/>
        </authorList>
    </citation>
    <scope>NUCLEOTIDE SEQUENCE</scope>
    <source>
        <strain evidence="1">EPUS1.4</strain>
        <tissue evidence="1">Thallus</tissue>
    </source>
</reference>
<accession>A0A8H7AP55</accession>
<evidence type="ECO:0000313" key="1">
    <source>
        <dbReference type="EMBL" id="KAF7512708.1"/>
    </source>
</evidence>
<proteinExistence type="predicted"/>
<name>A0A8H7AP55_9EURO</name>
<protein>
    <submittedName>
        <fullName evidence="1">Uncharacterized protein</fullName>
    </submittedName>
</protein>